<organism evidence="2 3">
    <name type="scientific">Nephila pilipes</name>
    <name type="common">Giant wood spider</name>
    <name type="synonym">Nephila maculata</name>
    <dbReference type="NCBI Taxonomy" id="299642"/>
    <lineage>
        <taxon>Eukaryota</taxon>
        <taxon>Metazoa</taxon>
        <taxon>Ecdysozoa</taxon>
        <taxon>Arthropoda</taxon>
        <taxon>Chelicerata</taxon>
        <taxon>Arachnida</taxon>
        <taxon>Araneae</taxon>
        <taxon>Araneomorphae</taxon>
        <taxon>Entelegynae</taxon>
        <taxon>Araneoidea</taxon>
        <taxon>Nephilidae</taxon>
        <taxon>Nephila</taxon>
    </lineage>
</organism>
<evidence type="ECO:0000313" key="3">
    <source>
        <dbReference type="Proteomes" id="UP000887013"/>
    </source>
</evidence>
<feature type="domain" description="PiggyBac transposable element-derived protein" evidence="1">
    <location>
        <begin position="74"/>
        <end position="144"/>
    </location>
</feature>
<comment type="caution">
    <text evidence="2">The sequence shown here is derived from an EMBL/GenBank/DDBJ whole genome shotgun (WGS) entry which is preliminary data.</text>
</comment>
<dbReference type="Proteomes" id="UP000887013">
    <property type="component" value="Unassembled WGS sequence"/>
</dbReference>
<dbReference type="AlphaFoldDB" id="A0A8X6IJE5"/>
<dbReference type="Pfam" id="PF13843">
    <property type="entry name" value="DDE_Tnp_1_7"/>
    <property type="match status" value="1"/>
</dbReference>
<proteinExistence type="predicted"/>
<keyword evidence="3" id="KW-1185">Reference proteome</keyword>
<name>A0A8X6IJE5_NEPPI</name>
<protein>
    <recommendedName>
        <fullName evidence="1">PiggyBac transposable element-derived protein domain-containing protein</fullName>
    </recommendedName>
</protein>
<dbReference type="EMBL" id="BMAW01044593">
    <property type="protein sequence ID" value="GFS45560.1"/>
    <property type="molecule type" value="Genomic_DNA"/>
</dbReference>
<accession>A0A8X6IJE5</accession>
<reference evidence="2" key="1">
    <citation type="submission" date="2020-08" db="EMBL/GenBank/DDBJ databases">
        <title>Multicomponent nature underlies the extraordinary mechanical properties of spider dragline silk.</title>
        <authorList>
            <person name="Kono N."/>
            <person name="Nakamura H."/>
            <person name="Mori M."/>
            <person name="Yoshida Y."/>
            <person name="Ohtoshi R."/>
            <person name="Malay A.D."/>
            <person name="Moran D.A.P."/>
            <person name="Tomita M."/>
            <person name="Numata K."/>
            <person name="Arakawa K."/>
        </authorList>
    </citation>
    <scope>NUCLEOTIDE SEQUENCE</scope>
</reference>
<dbReference type="OrthoDB" id="10057240at2759"/>
<dbReference type="InterPro" id="IPR029526">
    <property type="entry name" value="PGBD"/>
</dbReference>
<sequence>MVFDANLSLNQVDYSKFLETFEERNSTDHPSNNFFNLRTLKTIRWRKRKAFNRAFPDEEPSDIRIDFPELQDLDPIQLFNKILPKDCIGTPACITKLYASKKGEMIAIGCTDISQFLGFLLLSGYHWAPKNDYYWSTAEYLKVDIILTVSCQETISMRSKISFT</sequence>
<gene>
    <name evidence="2" type="ORF">NPIL_560051</name>
</gene>
<evidence type="ECO:0000313" key="2">
    <source>
        <dbReference type="EMBL" id="GFS45560.1"/>
    </source>
</evidence>
<evidence type="ECO:0000259" key="1">
    <source>
        <dbReference type="Pfam" id="PF13843"/>
    </source>
</evidence>